<keyword evidence="2" id="KW-0808">Transferase</keyword>
<keyword evidence="5" id="KW-0255">Endonuclease</keyword>
<accession>A0A5B6WRK7</accession>
<dbReference type="InterPro" id="IPR043128">
    <property type="entry name" value="Rev_trsase/Diguanyl_cyclase"/>
</dbReference>
<dbReference type="InterPro" id="IPR000477">
    <property type="entry name" value="RT_dom"/>
</dbReference>
<dbReference type="SUPFAM" id="SSF56672">
    <property type="entry name" value="DNA/RNA polymerases"/>
    <property type="match status" value="1"/>
</dbReference>
<dbReference type="PANTHER" id="PTHR24559:SF447">
    <property type="entry name" value="RNA-DIRECTED DNA POLYMERASE HOMOLOG"/>
    <property type="match status" value="1"/>
</dbReference>
<feature type="domain" description="Reverse transcriptase" evidence="9">
    <location>
        <begin position="183"/>
        <end position="361"/>
    </location>
</feature>
<feature type="compositionally biased region" description="Low complexity" evidence="8">
    <location>
        <begin position="1"/>
        <end position="15"/>
    </location>
</feature>
<dbReference type="Gene3D" id="3.10.10.10">
    <property type="entry name" value="HIV Type 1 Reverse Transcriptase, subunit A, domain 1"/>
    <property type="match status" value="1"/>
</dbReference>
<dbReference type="InterPro" id="IPR053134">
    <property type="entry name" value="RNA-dir_DNA_polymerase"/>
</dbReference>
<dbReference type="GO" id="GO:0006508">
    <property type="term" value="P:proteolysis"/>
    <property type="evidence" value="ECO:0007669"/>
    <property type="project" value="UniProtKB-KW"/>
</dbReference>
<dbReference type="OrthoDB" id="2431547at2759"/>
<evidence type="ECO:0000256" key="6">
    <source>
        <dbReference type="ARBA" id="ARBA00022801"/>
    </source>
</evidence>
<name>A0A5B6WRK7_9ROSI</name>
<dbReference type="GO" id="GO:0004519">
    <property type="term" value="F:endonuclease activity"/>
    <property type="evidence" value="ECO:0007669"/>
    <property type="project" value="UniProtKB-KW"/>
</dbReference>
<protein>
    <submittedName>
        <fullName evidence="10">DNA/RNA polymerases superfamily protein</fullName>
    </submittedName>
</protein>
<evidence type="ECO:0000313" key="10">
    <source>
        <dbReference type="EMBL" id="KAA3483482.1"/>
    </source>
</evidence>
<feature type="region of interest" description="Disordered" evidence="8">
    <location>
        <begin position="1"/>
        <end position="38"/>
    </location>
</feature>
<comment type="caution">
    <text evidence="10">The sequence shown here is derived from an EMBL/GenBank/DDBJ whole genome shotgun (WGS) entry which is preliminary data.</text>
</comment>
<feature type="compositionally biased region" description="Gly residues" evidence="8">
    <location>
        <begin position="17"/>
        <end position="28"/>
    </location>
</feature>
<keyword evidence="4" id="KW-0540">Nuclease</keyword>
<evidence type="ECO:0000256" key="8">
    <source>
        <dbReference type="SAM" id="MobiDB-lite"/>
    </source>
</evidence>
<dbReference type="InterPro" id="IPR043502">
    <property type="entry name" value="DNA/RNA_pol_sf"/>
</dbReference>
<evidence type="ECO:0000259" key="9">
    <source>
        <dbReference type="PROSITE" id="PS50878"/>
    </source>
</evidence>
<dbReference type="PANTHER" id="PTHR24559">
    <property type="entry name" value="TRANSPOSON TY3-I GAG-POL POLYPROTEIN"/>
    <property type="match status" value="1"/>
</dbReference>
<organism evidence="10 11">
    <name type="scientific">Gossypium australe</name>
    <dbReference type="NCBI Taxonomy" id="47621"/>
    <lineage>
        <taxon>Eukaryota</taxon>
        <taxon>Viridiplantae</taxon>
        <taxon>Streptophyta</taxon>
        <taxon>Embryophyta</taxon>
        <taxon>Tracheophyta</taxon>
        <taxon>Spermatophyta</taxon>
        <taxon>Magnoliopsida</taxon>
        <taxon>eudicotyledons</taxon>
        <taxon>Gunneridae</taxon>
        <taxon>Pentapetalae</taxon>
        <taxon>rosids</taxon>
        <taxon>malvids</taxon>
        <taxon>Malvales</taxon>
        <taxon>Malvaceae</taxon>
        <taxon>Malvoideae</taxon>
        <taxon>Gossypium</taxon>
    </lineage>
</organism>
<dbReference type="GO" id="GO:0003964">
    <property type="term" value="F:RNA-directed DNA polymerase activity"/>
    <property type="evidence" value="ECO:0007669"/>
    <property type="project" value="UniProtKB-KW"/>
</dbReference>
<evidence type="ECO:0000256" key="3">
    <source>
        <dbReference type="ARBA" id="ARBA00022695"/>
    </source>
</evidence>
<evidence type="ECO:0000256" key="2">
    <source>
        <dbReference type="ARBA" id="ARBA00022679"/>
    </source>
</evidence>
<dbReference type="Gene3D" id="3.30.70.270">
    <property type="match status" value="2"/>
</dbReference>
<dbReference type="Pfam" id="PF08284">
    <property type="entry name" value="RVP_2"/>
    <property type="match status" value="1"/>
</dbReference>
<gene>
    <name evidence="10" type="ORF">EPI10_005653</name>
</gene>
<evidence type="ECO:0000313" key="11">
    <source>
        <dbReference type="Proteomes" id="UP000325315"/>
    </source>
</evidence>
<keyword evidence="7" id="KW-0695">RNA-directed DNA polymerase</keyword>
<dbReference type="Pfam" id="PF00078">
    <property type="entry name" value="RVT_1"/>
    <property type="match status" value="1"/>
</dbReference>
<dbReference type="Proteomes" id="UP000325315">
    <property type="component" value="Unassembled WGS sequence"/>
</dbReference>
<sequence>MHNHARGGQQPLRGRGPARGGNGSGRGRGAPAQGVGNTEARQPGLVYAIRRREEADAPDVITGMDWLGKYQAKVDCAAKNMVLKTLEGDEVLVIGERGNCLSNVVTALRAERMVRKGCEVILLFVRALEAKELTVGDIRTVKEFPDVFPEELPRLPSDREVEFGIVKWMAPKELVELKVQIQELLDRGFIRPSVSHWGAPFVKKKDGSMRMCIDYRQLNKLTIKNKYSLPRIDDLFNQLKRALVFLKIDLRSGYHQLKVKEADIHKTAFRTRYGHYEFMVMPFGLTNAPAAFMDMNRVFQPYLNRFVVVFIDDIMVYSGSEEEHNSHLRVVLQILREKQLYAKFSKCEFWLREVTFLGHVVSAEGIRVDPRKIEALLDWKPPKSVAEIRSFLGLAGYYRRFVEGFS</sequence>
<keyword evidence="3" id="KW-0548">Nucleotidyltransferase</keyword>
<dbReference type="EMBL" id="SMMG02000002">
    <property type="protein sequence ID" value="KAA3483482.1"/>
    <property type="molecule type" value="Genomic_DNA"/>
</dbReference>
<dbReference type="CDD" id="cd01647">
    <property type="entry name" value="RT_LTR"/>
    <property type="match status" value="1"/>
</dbReference>
<keyword evidence="6" id="KW-0378">Hydrolase</keyword>
<evidence type="ECO:0000256" key="1">
    <source>
        <dbReference type="ARBA" id="ARBA00022670"/>
    </source>
</evidence>
<dbReference type="PROSITE" id="PS50878">
    <property type="entry name" value="RT_POL"/>
    <property type="match status" value="1"/>
</dbReference>
<keyword evidence="1" id="KW-0645">Protease</keyword>
<evidence type="ECO:0000256" key="4">
    <source>
        <dbReference type="ARBA" id="ARBA00022722"/>
    </source>
</evidence>
<evidence type="ECO:0000256" key="7">
    <source>
        <dbReference type="ARBA" id="ARBA00022918"/>
    </source>
</evidence>
<dbReference type="GO" id="GO:0008233">
    <property type="term" value="F:peptidase activity"/>
    <property type="evidence" value="ECO:0007669"/>
    <property type="project" value="UniProtKB-KW"/>
</dbReference>
<dbReference type="FunFam" id="3.10.10.10:FF:000007">
    <property type="entry name" value="Retrovirus-related Pol polyprotein from transposon 17.6-like Protein"/>
    <property type="match status" value="1"/>
</dbReference>
<evidence type="ECO:0000256" key="5">
    <source>
        <dbReference type="ARBA" id="ARBA00022759"/>
    </source>
</evidence>
<proteinExistence type="predicted"/>
<keyword evidence="11" id="KW-1185">Reference proteome</keyword>
<reference evidence="10" key="1">
    <citation type="submission" date="2019-08" db="EMBL/GenBank/DDBJ databases">
        <authorList>
            <person name="Liu F."/>
        </authorList>
    </citation>
    <scope>NUCLEOTIDE SEQUENCE [LARGE SCALE GENOMIC DNA]</scope>
    <source>
        <strain evidence="10">PA1801</strain>
        <tissue evidence="10">Leaf</tissue>
    </source>
</reference>
<dbReference type="AlphaFoldDB" id="A0A5B6WRK7"/>